<dbReference type="InterPro" id="IPR003481">
    <property type="entry name" value="FliD_N"/>
</dbReference>
<accession>A0A4U2ZEK8</accession>
<evidence type="ECO:0000259" key="7">
    <source>
        <dbReference type="Pfam" id="PF07195"/>
    </source>
</evidence>
<evidence type="ECO:0000313" key="9">
    <source>
        <dbReference type="Proteomes" id="UP000308744"/>
    </source>
</evidence>
<dbReference type="Proteomes" id="UP000308744">
    <property type="component" value="Unassembled WGS sequence"/>
</dbReference>
<dbReference type="Pfam" id="PF07195">
    <property type="entry name" value="FliD_C"/>
    <property type="match status" value="1"/>
</dbReference>
<comment type="subunit">
    <text evidence="2 5">Homopentamer.</text>
</comment>
<evidence type="ECO:0000259" key="6">
    <source>
        <dbReference type="Pfam" id="PF02465"/>
    </source>
</evidence>
<dbReference type="GO" id="GO:0009421">
    <property type="term" value="C:bacterial-type flagellum filament cap"/>
    <property type="evidence" value="ECO:0007669"/>
    <property type="project" value="InterPro"/>
</dbReference>
<gene>
    <name evidence="8" type="ORF">FC756_00680</name>
</gene>
<protein>
    <recommendedName>
        <fullName evidence="5">Flagellar hook-associated protein 2</fullName>
        <shortName evidence="5">HAP2</shortName>
    </recommendedName>
    <alternativeName>
        <fullName evidence="5">Flagellar cap protein</fullName>
    </alternativeName>
</protein>
<sequence length="761" mass="82550">MAMRVGGLASGMDIDALVEKLMKAEKAPLNKLLQNKQKYEWQRDAYRDVNTKLKTFDTYIADNLVLKNLNSKAASSSNSDLVSVVATGKATGTLSIEGVSQLAEAARITSGQINGTNSTKMSDLVGSDTKFIEFKAPKADGSKPEGIQIAITSDMSVDDFVSKVNESNAGVSAVFENGHFSFTAKNTGKGDIEIKGIDGSGANTNISDLKLEGGNGAIKNSGKNAIFQVNGIATERNSNSFTINGYSITLKSTFNGKAASQGVVDIAQQSVNTATTKLQDLINKAALEYSVDLNGITNLSDQLNAVNAKLTQVISANQTSVDNAKAQLETASGTEIALKLQNADAQNFFDSLTKEQRIALSEMDLSATDLDLTTLNLSTEQLDKFNALSEDGKNELNALTKADVTKTAGTVYNALSETTRSAISSGTSLTDILDNPDLSDKDRDLLKNLSNDEFTALVDVDAKTKVYSNTLSELVKAQSHQVNLTNADNELQKAQKGLEDAKAANDAIPNDPSSVTVPAVTLSSTTNVDDIMKKIREFVDTYNGLIKDLNAQTKQAKYRDYAPLTEEQKKDMKEGEIKLWEEKAKSGLLRSDSLLRDGLSNMRSLVYESVPGLEDSKFNSLFSIGITSTKSYNDGGTLEINEDKLRKALEEDPDAVTRIFKNDGGKAKDIVDGKVVETRGYLARLRGTMDEFKVSIEQKAGRATLTDQQYTIGKNIIDTEKRISTWQDKLKDIESRYWRQFTAMEKAINKANSQSSLFSQG</sequence>
<dbReference type="GO" id="GO:0005576">
    <property type="term" value="C:extracellular region"/>
    <property type="evidence" value="ECO:0007669"/>
    <property type="project" value="UniProtKB-SubCell"/>
</dbReference>
<evidence type="ECO:0000256" key="5">
    <source>
        <dbReference type="RuleBase" id="RU362066"/>
    </source>
</evidence>
<comment type="similarity">
    <text evidence="1 5">Belongs to the FliD family.</text>
</comment>
<comment type="function">
    <text evidence="5">Required for morphogenesis and for the elongation of the flagellar filament by facilitating polymerization of the flagellin monomers at the tip of growing filament. Forms a capping structure, which prevents flagellin subunits (transported through the central channel of the flagellum) from leaking out without polymerization at the distal end.</text>
</comment>
<keyword evidence="9" id="KW-1185">Reference proteome</keyword>
<feature type="coiled-coil region" evidence="5">
    <location>
        <begin position="477"/>
        <end position="504"/>
    </location>
</feature>
<keyword evidence="8" id="KW-0282">Flagellum</keyword>
<dbReference type="GO" id="GO:0007155">
    <property type="term" value="P:cell adhesion"/>
    <property type="evidence" value="ECO:0007669"/>
    <property type="project" value="InterPro"/>
</dbReference>
<comment type="caution">
    <text evidence="8">The sequence shown here is derived from an EMBL/GenBank/DDBJ whole genome shotgun (WGS) entry which is preliminary data.</text>
</comment>
<reference evidence="8 9" key="1">
    <citation type="submission" date="2019-04" db="EMBL/GenBank/DDBJ databases">
        <title>Lysinibacillus genome sequencing.</title>
        <authorList>
            <person name="Dunlap C."/>
        </authorList>
    </citation>
    <scope>NUCLEOTIDE SEQUENCE [LARGE SCALE GENOMIC DNA]</scope>
    <source>
        <strain evidence="8 9">CCTCC AB 2010389</strain>
    </source>
</reference>
<feature type="domain" description="Flagellar hook-associated protein 2 C-terminal" evidence="7">
    <location>
        <begin position="519"/>
        <end position="753"/>
    </location>
</feature>
<dbReference type="EMBL" id="SZPU01000001">
    <property type="protein sequence ID" value="TKI72834.1"/>
    <property type="molecule type" value="Genomic_DNA"/>
</dbReference>
<feature type="domain" description="Flagellar hook-associated protein 2 N-terminal" evidence="6">
    <location>
        <begin position="10"/>
        <end position="105"/>
    </location>
</feature>
<dbReference type="GO" id="GO:0009424">
    <property type="term" value="C:bacterial-type flagellum hook"/>
    <property type="evidence" value="ECO:0007669"/>
    <property type="project" value="UniProtKB-UniRule"/>
</dbReference>
<dbReference type="InterPro" id="IPR010809">
    <property type="entry name" value="FliD_C"/>
</dbReference>
<evidence type="ECO:0000256" key="3">
    <source>
        <dbReference type="ARBA" id="ARBA00023054"/>
    </source>
</evidence>
<dbReference type="AlphaFoldDB" id="A0A4U2ZEK8"/>
<keyword evidence="5" id="KW-0964">Secreted</keyword>
<dbReference type="RefSeq" id="WP_107895533.1">
    <property type="nucleotide sequence ID" value="NZ_PYWM01000011.1"/>
</dbReference>
<evidence type="ECO:0000256" key="4">
    <source>
        <dbReference type="ARBA" id="ARBA00023143"/>
    </source>
</evidence>
<evidence type="ECO:0000313" key="8">
    <source>
        <dbReference type="EMBL" id="TKI72834.1"/>
    </source>
</evidence>
<keyword evidence="3 5" id="KW-0175">Coiled coil</keyword>
<proteinExistence type="inferred from homology"/>
<dbReference type="PANTHER" id="PTHR30288">
    <property type="entry name" value="FLAGELLAR CAP/ASSEMBLY PROTEIN FLID"/>
    <property type="match status" value="1"/>
</dbReference>
<evidence type="ECO:0000256" key="1">
    <source>
        <dbReference type="ARBA" id="ARBA00009764"/>
    </source>
</evidence>
<dbReference type="PANTHER" id="PTHR30288:SF0">
    <property type="entry name" value="FLAGELLAR HOOK-ASSOCIATED PROTEIN 2"/>
    <property type="match status" value="1"/>
</dbReference>
<dbReference type="GO" id="GO:0071973">
    <property type="term" value="P:bacterial-type flagellum-dependent cell motility"/>
    <property type="evidence" value="ECO:0007669"/>
    <property type="project" value="TreeGrafter"/>
</dbReference>
<keyword evidence="8" id="KW-0969">Cilium</keyword>
<comment type="subcellular location">
    <subcellularLocation>
        <location evidence="5">Secreted</location>
    </subcellularLocation>
    <subcellularLocation>
        <location evidence="5">Bacterial flagellum</location>
    </subcellularLocation>
</comment>
<dbReference type="InterPro" id="IPR040026">
    <property type="entry name" value="FliD"/>
</dbReference>
<evidence type="ECO:0000256" key="2">
    <source>
        <dbReference type="ARBA" id="ARBA00011255"/>
    </source>
</evidence>
<keyword evidence="8" id="KW-0966">Cell projection</keyword>
<dbReference type="Pfam" id="PF02465">
    <property type="entry name" value="FliD_N"/>
    <property type="match status" value="1"/>
</dbReference>
<name>A0A4U2ZEK8_9BACI</name>
<organism evidence="8 9">
    <name type="scientific">Lysinibacillus mangiferihumi</name>
    <dbReference type="NCBI Taxonomy" id="1130819"/>
    <lineage>
        <taxon>Bacteria</taxon>
        <taxon>Bacillati</taxon>
        <taxon>Bacillota</taxon>
        <taxon>Bacilli</taxon>
        <taxon>Bacillales</taxon>
        <taxon>Bacillaceae</taxon>
        <taxon>Lysinibacillus</taxon>
    </lineage>
</organism>
<keyword evidence="4 5" id="KW-0975">Bacterial flagellum</keyword>